<evidence type="ECO:0000313" key="1">
    <source>
        <dbReference type="EMBL" id="TMJ06764.1"/>
    </source>
</evidence>
<dbReference type="Proteomes" id="UP000315217">
    <property type="component" value="Unassembled WGS sequence"/>
</dbReference>
<name>A0A537LFH2_9BACT</name>
<dbReference type="AlphaFoldDB" id="A0A537LFH2"/>
<gene>
    <name evidence="1" type="ORF">E6G98_14260</name>
</gene>
<accession>A0A537LFH2</accession>
<proteinExistence type="predicted"/>
<dbReference type="Pfam" id="PF14163">
    <property type="entry name" value="SieB"/>
    <property type="match status" value="1"/>
</dbReference>
<reference evidence="1 2" key="1">
    <citation type="journal article" date="2019" name="Nat. Microbiol.">
        <title>Mediterranean grassland soil C-N compound turnover is dependent on rainfall and depth, and is mediated by genomically divergent microorganisms.</title>
        <authorList>
            <person name="Diamond S."/>
            <person name="Andeer P.F."/>
            <person name="Li Z."/>
            <person name="Crits-Christoph A."/>
            <person name="Burstein D."/>
            <person name="Anantharaman K."/>
            <person name="Lane K.R."/>
            <person name="Thomas B.C."/>
            <person name="Pan C."/>
            <person name="Northen T.R."/>
            <person name="Banfield J.F."/>
        </authorList>
    </citation>
    <scope>NUCLEOTIDE SEQUENCE [LARGE SCALE GENOMIC DNA]</scope>
    <source>
        <strain evidence="1">NP_1</strain>
    </source>
</reference>
<feature type="non-terminal residue" evidence="1">
    <location>
        <position position="1"/>
    </location>
</feature>
<comment type="caution">
    <text evidence="1">The sequence shown here is derived from an EMBL/GenBank/DDBJ whole genome shotgun (WGS) entry which is preliminary data.</text>
</comment>
<organism evidence="1 2">
    <name type="scientific">Candidatus Segetimicrobium genomatis</name>
    <dbReference type="NCBI Taxonomy" id="2569760"/>
    <lineage>
        <taxon>Bacteria</taxon>
        <taxon>Bacillati</taxon>
        <taxon>Candidatus Sysuimicrobiota</taxon>
        <taxon>Candidatus Sysuimicrobiia</taxon>
        <taxon>Candidatus Sysuimicrobiales</taxon>
        <taxon>Candidatus Segetimicrobiaceae</taxon>
        <taxon>Candidatus Segetimicrobium</taxon>
    </lineage>
</organism>
<evidence type="ECO:0000313" key="2">
    <source>
        <dbReference type="Proteomes" id="UP000315217"/>
    </source>
</evidence>
<dbReference type="InterPro" id="IPR025982">
    <property type="entry name" value="SieB"/>
</dbReference>
<sequence>AAILLYDAGAWVRKRFRFGRASRRLLENLSPVEKGYLKKFMSHKTRTATFSLSDGVARGLVAKRILYIPSNLSRDEDYFDYNLHTWAYKMLKENPWLLSGAVRQDDDDL</sequence>
<protein>
    <submittedName>
        <fullName evidence="1">Uncharacterized protein</fullName>
    </submittedName>
</protein>
<dbReference type="EMBL" id="VBAI01000314">
    <property type="protein sequence ID" value="TMJ06764.1"/>
    <property type="molecule type" value="Genomic_DNA"/>
</dbReference>